<accession>A0AAV9U6I2</accession>
<comment type="caution">
    <text evidence="2">The sequence shown here is derived from an EMBL/GenBank/DDBJ whole genome shotgun (WGS) entry which is preliminary data.</text>
</comment>
<organism evidence="2 3">
    <name type="scientific">Orbilia brochopaga</name>
    <dbReference type="NCBI Taxonomy" id="3140254"/>
    <lineage>
        <taxon>Eukaryota</taxon>
        <taxon>Fungi</taxon>
        <taxon>Dikarya</taxon>
        <taxon>Ascomycota</taxon>
        <taxon>Pezizomycotina</taxon>
        <taxon>Orbiliomycetes</taxon>
        <taxon>Orbiliales</taxon>
        <taxon>Orbiliaceae</taxon>
        <taxon>Orbilia</taxon>
    </lineage>
</organism>
<keyword evidence="3" id="KW-1185">Reference proteome</keyword>
<dbReference type="Proteomes" id="UP001375240">
    <property type="component" value="Unassembled WGS sequence"/>
</dbReference>
<sequence length="539" mass="60472">MATINLPDVILSPGLGTNKTFYIDAHTIALIDPYASKPASLTSATRGMSVVQAIALLLTMSPGESVAVHTRLLPHRTIITYARNTTSTPVHDRHADQLMRYLANAGQLNGGNGLRDMETRYRVYTHILGMVARACQRKVLNRMRKLKDAMVNAIITASKYNDGPALPADGEWQDAHYATIFSLDKLTNIQFNDFETILREKTGHKPDDPTWCVASWLTGFAGHMLVFDVNKVPKKRETDASDCNGKEQSGKAQESNREKEYFQDMYDLISACATVVKAKHAEVAVEDREVFRRMCKVAEYAVAMGKVLEAVAGRKTEYVVREVCSPDNIHGWFPKDAHCMLSYYCDSIGVRKCTADQLYEAFRHPNNFPSDQKPYGMFNQISFCVHPELTLAVHLAAQNQQLPNGKANMRIGISKRSCWFCEHWLMALGELLDIIILVSCGYSGKKVAGWRTPLPVEGVRGMEDFLEMVDMKLFRKTSMKVRALLGHVWGEVDRARIGEQRKVKKVERSPLKGLPQGMAVVLEDANDALVKWIDQNSEQ</sequence>
<dbReference type="EMBL" id="JAVHNQ010000011">
    <property type="protein sequence ID" value="KAK6336211.1"/>
    <property type="molecule type" value="Genomic_DNA"/>
</dbReference>
<protein>
    <recommendedName>
        <fullName evidence="4">Nucleocapsid protein</fullName>
    </recommendedName>
</protein>
<dbReference type="AlphaFoldDB" id="A0AAV9U6I2"/>
<evidence type="ECO:0000313" key="2">
    <source>
        <dbReference type="EMBL" id="KAK6336211.1"/>
    </source>
</evidence>
<dbReference type="InterPro" id="IPR027796">
    <property type="entry name" value="OTT_1508_deam-like"/>
</dbReference>
<reference evidence="2 3" key="1">
    <citation type="submission" date="2019-10" db="EMBL/GenBank/DDBJ databases">
        <authorList>
            <person name="Palmer J.M."/>
        </authorList>
    </citation>
    <scope>NUCLEOTIDE SEQUENCE [LARGE SCALE GENOMIC DNA]</scope>
    <source>
        <strain evidence="2 3">TWF696</strain>
    </source>
</reference>
<dbReference type="Pfam" id="PF14441">
    <property type="entry name" value="OTT_1508_deam"/>
    <property type="match status" value="1"/>
</dbReference>
<evidence type="ECO:0000256" key="1">
    <source>
        <dbReference type="SAM" id="MobiDB-lite"/>
    </source>
</evidence>
<feature type="region of interest" description="Disordered" evidence="1">
    <location>
        <begin position="236"/>
        <end position="257"/>
    </location>
</feature>
<gene>
    <name evidence="2" type="ORF">TWF696_001774</name>
</gene>
<evidence type="ECO:0000313" key="3">
    <source>
        <dbReference type="Proteomes" id="UP001375240"/>
    </source>
</evidence>
<evidence type="ECO:0008006" key="4">
    <source>
        <dbReference type="Google" id="ProtNLM"/>
    </source>
</evidence>
<name>A0AAV9U6I2_9PEZI</name>
<proteinExistence type="predicted"/>